<sequence length="368" mass="40551">MGAAGSIWVFLTLLAPGVLGQCKFLPRYPFAKPKIQSDQSEFAVGKTWEYECLPGYFKKSFVVTCLKTSKWSNAQQFCKRKSCTVPRELLHGFVHTPQGIAFGATITFSCDKGYRLIGDSSATCIILDNTVTWDKDLPLCESIPCEPPPAISNGDFYSSNRDYFYYGMVATYHCRVGQNGKKLFDLVGEKSIYCTSKDNQVGIWNSPPPQCIPVVKCPIPEVENGAMASGFRQSFSLNDSVMFKCKPGFTMKGSSTVWCQPNSKWNPPLPKCLKGCLPPPHTHHGNYNQLDEEFFAVGQEVSYSCEPGYTLVGTNPIQCTSLGTWSHLAPKCEVKSCGDIPNQLLHGRVVAPPNLQLGAEVSFVCDKG</sequence>
<dbReference type="InterPro" id="IPR000436">
    <property type="entry name" value="Sushi_SCR_CCP_dom"/>
</dbReference>
<feature type="domain" description="Sushi" evidence="11">
    <location>
        <begin position="143"/>
        <end position="213"/>
    </location>
</feature>
<comment type="subcellular location">
    <subcellularLocation>
        <location evidence="1">Membrane</location>
    </subcellularLocation>
</comment>
<dbReference type="SUPFAM" id="SSF57535">
    <property type="entry name" value="Complement control module/SCR domain"/>
    <property type="match status" value="5"/>
</dbReference>
<reference evidence="12" key="1">
    <citation type="submission" date="2025-08" db="UniProtKB">
        <authorList>
            <consortium name="Ensembl"/>
        </authorList>
    </citation>
    <scope>IDENTIFICATION</scope>
</reference>
<evidence type="ECO:0000313" key="13">
    <source>
        <dbReference type="Proteomes" id="UP000694544"/>
    </source>
</evidence>
<evidence type="ECO:0000256" key="8">
    <source>
        <dbReference type="ARBA" id="ARBA00023180"/>
    </source>
</evidence>
<dbReference type="AlphaFoldDB" id="A0A8C6D445"/>
<accession>A0A8C6D445</accession>
<keyword evidence="4 10" id="KW-0732">Signal</keyword>
<evidence type="ECO:0000256" key="5">
    <source>
        <dbReference type="ARBA" id="ARBA00022737"/>
    </source>
</evidence>
<feature type="disulfide bond" evidence="9">
    <location>
        <begin position="305"/>
        <end position="332"/>
    </location>
</feature>
<evidence type="ECO:0000256" key="3">
    <source>
        <dbReference type="ARBA" id="ARBA00022659"/>
    </source>
</evidence>
<feature type="disulfide bond" evidence="9">
    <location>
        <begin position="22"/>
        <end position="65"/>
    </location>
</feature>
<dbReference type="GO" id="GO:0030449">
    <property type="term" value="P:regulation of complement activation"/>
    <property type="evidence" value="ECO:0007669"/>
    <property type="project" value="UniProtKB-ARBA"/>
</dbReference>
<dbReference type="FunFam" id="2.10.70.10:FF:000038">
    <property type="entry name" value="Complement component receptor type 1"/>
    <property type="match status" value="1"/>
</dbReference>
<evidence type="ECO:0000256" key="1">
    <source>
        <dbReference type="ARBA" id="ARBA00004370"/>
    </source>
</evidence>
<comment type="similarity">
    <text evidence="2">Belongs to the receptors of complement activation (RCA) family.</text>
</comment>
<name>A0A8C6D445_MOSMO</name>
<gene>
    <name evidence="12" type="primary">CR2</name>
</gene>
<dbReference type="Proteomes" id="UP000694544">
    <property type="component" value="Unplaced"/>
</dbReference>
<feature type="domain" description="Sushi" evidence="11">
    <location>
        <begin position="275"/>
        <end position="334"/>
    </location>
</feature>
<dbReference type="InterPro" id="IPR050350">
    <property type="entry name" value="Compl-Cell_Adhes-Reg"/>
</dbReference>
<dbReference type="FunFam" id="2.10.70.10:FF:000044">
    <property type="entry name" value="Complement component receptor type 1"/>
    <property type="match status" value="1"/>
</dbReference>
<dbReference type="Gene3D" id="2.10.70.10">
    <property type="entry name" value="Complement Module, domain 1"/>
    <property type="match status" value="5"/>
</dbReference>
<evidence type="ECO:0000256" key="7">
    <source>
        <dbReference type="ARBA" id="ARBA00023157"/>
    </source>
</evidence>
<keyword evidence="7 9" id="KW-1015">Disulfide bond</keyword>
<evidence type="ECO:0000256" key="4">
    <source>
        <dbReference type="ARBA" id="ARBA00022729"/>
    </source>
</evidence>
<dbReference type="GeneTree" id="ENSGT00940000161110"/>
<feature type="signal peptide" evidence="10">
    <location>
        <begin position="1"/>
        <end position="20"/>
    </location>
</feature>
<organism evidence="12 13">
    <name type="scientific">Moschus moschiferus</name>
    <name type="common">Siberian musk deer</name>
    <name type="synonym">Moschus sibiricus</name>
    <dbReference type="NCBI Taxonomy" id="68415"/>
    <lineage>
        <taxon>Eukaryota</taxon>
        <taxon>Metazoa</taxon>
        <taxon>Chordata</taxon>
        <taxon>Craniata</taxon>
        <taxon>Vertebrata</taxon>
        <taxon>Euteleostomi</taxon>
        <taxon>Mammalia</taxon>
        <taxon>Eutheria</taxon>
        <taxon>Laurasiatheria</taxon>
        <taxon>Artiodactyla</taxon>
        <taxon>Ruminantia</taxon>
        <taxon>Pecora</taxon>
        <taxon>Moschidae</taxon>
        <taxon>Moschus</taxon>
    </lineage>
</organism>
<evidence type="ECO:0000259" key="11">
    <source>
        <dbReference type="PROSITE" id="PS50923"/>
    </source>
</evidence>
<comment type="caution">
    <text evidence="9">Lacks conserved residue(s) required for the propagation of feature annotation.</text>
</comment>
<evidence type="ECO:0000313" key="12">
    <source>
        <dbReference type="Ensembl" id="ENSMMSP00000008481.1"/>
    </source>
</evidence>
<dbReference type="Pfam" id="PF00084">
    <property type="entry name" value="Sushi"/>
    <property type="match status" value="5"/>
</dbReference>
<dbReference type="SMART" id="SM00032">
    <property type="entry name" value="CCP"/>
    <property type="match status" value="5"/>
</dbReference>
<proteinExistence type="inferred from homology"/>
<evidence type="ECO:0000256" key="10">
    <source>
        <dbReference type="SAM" id="SignalP"/>
    </source>
</evidence>
<feature type="disulfide bond" evidence="9">
    <location>
        <begin position="245"/>
        <end position="272"/>
    </location>
</feature>
<dbReference type="PANTHER" id="PTHR19325:SF545">
    <property type="entry name" value="COMPLEMENT RECEPTOR TYPE 1"/>
    <property type="match status" value="1"/>
</dbReference>
<keyword evidence="3 9" id="KW-0768">Sushi</keyword>
<evidence type="ECO:0000256" key="6">
    <source>
        <dbReference type="ARBA" id="ARBA00023136"/>
    </source>
</evidence>
<dbReference type="FunFam" id="2.10.70.10:FF:000014">
    <property type="entry name" value="Membrane cofactor protein"/>
    <property type="match status" value="1"/>
</dbReference>
<keyword evidence="8" id="KW-0325">Glycoprotein</keyword>
<feature type="domain" description="Sushi" evidence="11">
    <location>
        <begin position="81"/>
        <end position="142"/>
    </location>
</feature>
<feature type="domain" description="Sushi" evidence="11">
    <location>
        <begin position="20"/>
        <end position="80"/>
    </location>
</feature>
<dbReference type="PROSITE" id="PS50923">
    <property type="entry name" value="SUSHI"/>
    <property type="match status" value="5"/>
</dbReference>
<dbReference type="InterPro" id="IPR035976">
    <property type="entry name" value="Sushi/SCR/CCP_sf"/>
</dbReference>
<feature type="disulfide bond" evidence="9">
    <location>
        <begin position="276"/>
        <end position="319"/>
    </location>
</feature>
<keyword evidence="6" id="KW-0472">Membrane</keyword>
<evidence type="ECO:0000256" key="9">
    <source>
        <dbReference type="PROSITE-ProRule" id="PRU00302"/>
    </source>
</evidence>
<protein>
    <submittedName>
        <fullName evidence="12">Complement C3d receptor 2</fullName>
    </submittedName>
</protein>
<dbReference type="Ensembl" id="ENSMMST00000009392.1">
    <property type="protein sequence ID" value="ENSMMSP00000008481.1"/>
    <property type="gene ID" value="ENSMMSG00000006561.1"/>
</dbReference>
<keyword evidence="13" id="KW-1185">Reference proteome</keyword>
<evidence type="ECO:0000256" key="2">
    <source>
        <dbReference type="ARBA" id="ARBA00010908"/>
    </source>
</evidence>
<dbReference type="CDD" id="cd00033">
    <property type="entry name" value="CCP"/>
    <property type="match status" value="5"/>
</dbReference>
<feature type="chain" id="PRO_5034546958" evidence="10">
    <location>
        <begin position="21"/>
        <end position="368"/>
    </location>
</feature>
<keyword evidence="5" id="KW-0677">Repeat</keyword>
<dbReference type="PANTHER" id="PTHR19325">
    <property type="entry name" value="COMPLEMENT COMPONENT-RELATED SUSHI DOMAIN-CONTAINING"/>
    <property type="match status" value="1"/>
</dbReference>
<feature type="domain" description="Sushi" evidence="11">
    <location>
        <begin position="215"/>
        <end position="274"/>
    </location>
</feature>
<reference evidence="12" key="2">
    <citation type="submission" date="2025-09" db="UniProtKB">
        <authorList>
            <consortium name="Ensembl"/>
        </authorList>
    </citation>
    <scope>IDENTIFICATION</scope>
</reference>
<dbReference type="GO" id="GO:0016020">
    <property type="term" value="C:membrane"/>
    <property type="evidence" value="ECO:0007669"/>
    <property type="project" value="UniProtKB-SubCell"/>
</dbReference>